<feature type="transmembrane region" description="Helical" evidence="9">
    <location>
        <begin position="1033"/>
        <end position="1055"/>
    </location>
</feature>
<dbReference type="InterPro" id="IPR017452">
    <property type="entry name" value="GPCR_Rhodpsn_7TM"/>
</dbReference>
<evidence type="ECO:0000256" key="6">
    <source>
        <dbReference type="ARBA" id="ARBA00023136"/>
    </source>
</evidence>
<keyword evidence="2 8" id="KW-0245">EGF-like domain</keyword>
<dbReference type="CDD" id="cd00054">
    <property type="entry name" value="EGF_CA"/>
    <property type="match status" value="1"/>
</dbReference>
<dbReference type="SUPFAM" id="SSF57424">
    <property type="entry name" value="LDL receptor-like module"/>
    <property type="match status" value="1"/>
</dbReference>
<keyword evidence="6 9" id="KW-0472">Membrane</keyword>
<keyword evidence="10" id="KW-0732">Signal</keyword>
<feature type="disulfide bond" evidence="8">
    <location>
        <begin position="538"/>
        <end position="547"/>
    </location>
</feature>
<dbReference type="PANTHER" id="PTHR24049">
    <property type="entry name" value="CRUMBS FAMILY MEMBER"/>
    <property type="match status" value="1"/>
</dbReference>
<proteinExistence type="predicted"/>
<dbReference type="Proteomes" id="UP000663823">
    <property type="component" value="Unassembled WGS sequence"/>
</dbReference>
<comment type="subcellular location">
    <subcellularLocation>
        <location evidence="1">Membrane</location>
    </subcellularLocation>
</comment>
<dbReference type="Gene3D" id="4.10.400.10">
    <property type="entry name" value="Low-density Lipoprotein Receptor"/>
    <property type="match status" value="1"/>
</dbReference>
<dbReference type="SUPFAM" id="SSF57196">
    <property type="entry name" value="EGF/Laminin"/>
    <property type="match status" value="1"/>
</dbReference>
<dbReference type="InterPro" id="IPR002172">
    <property type="entry name" value="LDrepeatLR_classA_rpt"/>
</dbReference>
<evidence type="ECO:0008006" key="15">
    <source>
        <dbReference type="Google" id="ProtNLM"/>
    </source>
</evidence>
<name>A0A819R9N9_9BILA</name>
<dbReference type="AlphaFoldDB" id="A0A819R9N9"/>
<accession>A0A819R9N9</accession>
<dbReference type="EMBL" id="CAJOAX010008852">
    <property type="protein sequence ID" value="CAF4043755.1"/>
    <property type="molecule type" value="Genomic_DNA"/>
</dbReference>
<evidence type="ECO:0000256" key="3">
    <source>
        <dbReference type="ARBA" id="ARBA00022692"/>
    </source>
</evidence>
<evidence type="ECO:0000256" key="8">
    <source>
        <dbReference type="PROSITE-ProRule" id="PRU00076"/>
    </source>
</evidence>
<dbReference type="Gene3D" id="2.10.25.10">
    <property type="entry name" value="Laminin"/>
    <property type="match status" value="1"/>
</dbReference>
<evidence type="ECO:0000256" key="1">
    <source>
        <dbReference type="ARBA" id="ARBA00004370"/>
    </source>
</evidence>
<feature type="chain" id="PRO_5032370843" description="EGF-like domain-containing protein" evidence="10">
    <location>
        <begin position="19"/>
        <end position="1083"/>
    </location>
</feature>
<keyword evidence="3 9" id="KW-0812">Transmembrane</keyword>
<dbReference type="SMART" id="SM00181">
    <property type="entry name" value="EGF"/>
    <property type="match status" value="3"/>
</dbReference>
<feature type="transmembrane region" description="Helical" evidence="9">
    <location>
        <begin position="821"/>
        <end position="841"/>
    </location>
</feature>
<dbReference type="InterPro" id="IPR000742">
    <property type="entry name" value="EGF"/>
</dbReference>
<dbReference type="Pfam" id="PF00001">
    <property type="entry name" value="7tm_1"/>
    <property type="match status" value="1"/>
</dbReference>
<evidence type="ECO:0000313" key="14">
    <source>
        <dbReference type="Proteomes" id="UP000663823"/>
    </source>
</evidence>
<dbReference type="Pfam" id="PF00008">
    <property type="entry name" value="EGF"/>
    <property type="match status" value="1"/>
</dbReference>
<dbReference type="PROSITE" id="PS00022">
    <property type="entry name" value="EGF_1"/>
    <property type="match status" value="2"/>
</dbReference>
<feature type="transmembrane region" description="Helical" evidence="9">
    <location>
        <begin position="951"/>
        <end position="973"/>
    </location>
</feature>
<feature type="transmembrane region" description="Helical" evidence="9">
    <location>
        <begin position="1002"/>
        <end position="1021"/>
    </location>
</feature>
<reference evidence="13" key="1">
    <citation type="submission" date="2021-02" db="EMBL/GenBank/DDBJ databases">
        <authorList>
            <person name="Nowell W R."/>
        </authorList>
    </citation>
    <scope>NUCLEOTIDE SEQUENCE</scope>
</reference>
<dbReference type="CDD" id="cd00112">
    <property type="entry name" value="LDLa"/>
    <property type="match status" value="1"/>
</dbReference>
<evidence type="ECO:0000256" key="9">
    <source>
        <dbReference type="SAM" id="Phobius"/>
    </source>
</evidence>
<evidence type="ECO:0000256" key="7">
    <source>
        <dbReference type="ARBA" id="ARBA00023157"/>
    </source>
</evidence>
<keyword evidence="7 8" id="KW-1015">Disulfide bond</keyword>
<dbReference type="InterPro" id="IPR051022">
    <property type="entry name" value="Notch_Cell-Fate_Det"/>
</dbReference>
<evidence type="ECO:0000256" key="5">
    <source>
        <dbReference type="ARBA" id="ARBA00022989"/>
    </source>
</evidence>
<dbReference type="GO" id="GO:0004930">
    <property type="term" value="F:G protein-coupled receptor activity"/>
    <property type="evidence" value="ECO:0007669"/>
    <property type="project" value="InterPro"/>
</dbReference>
<organism evidence="13 14">
    <name type="scientific">Rotaria sordida</name>
    <dbReference type="NCBI Taxonomy" id="392033"/>
    <lineage>
        <taxon>Eukaryota</taxon>
        <taxon>Metazoa</taxon>
        <taxon>Spiralia</taxon>
        <taxon>Gnathifera</taxon>
        <taxon>Rotifera</taxon>
        <taxon>Eurotatoria</taxon>
        <taxon>Bdelloidea</taxon>
        <taxon>Philodinida</taxon>
        <taxon>Philodinidae</taxon>
        <taxon>Rotaria</taxon>
    </lineage>
</organism>
<comment type="caution">
    <text evidence="13">The sequence shown here is derived from an EMBL/GenBank/DDBJ whole genome shotgun (WGS) entry which is preliminary data.</text>
</comment>
<dbReference type="PROSITE" id="PS50262">
    <property type="entry name" value="G_PROTEIN_RECEP_F1_2"/>
    <property type="match status" value="1"/>
</dbReference>
<evidence type="ECO:0000256" key="4">
    <source>
        <dbReference type="ARBA" id="ARBA00022737"/>
    </source>
</evidence>
<dbReference type="Gene3D" id="1.20.1070.10">
    <property type="entry name" value="Rhodopsin 7-helix transmembrane proteins"/>
    <property type="match status" value="1"/>
</dbReference>
<dbReference type="SUPFAM" id="SSF81321">
    <property type="entry name" value="Family A G protein-coupled receptor-like"/>
    <property type="match status" value="1"/>
</dbReference>
<feature type="transmembrane region" description="Helical" evidence="9">
    <location>
        <begin position="600"/>
        <end position="620"/>
    </location>
</feature>
<keyword evidence="4" id="KW-0677">Repeat</keyword>
<evidence type="ECO:0000256" key="10">
    <source>
        <dbReference type="SAM" id="SignalP"/>
    </source>
</evidence>
<keyword evidence="5 9" id="KW-1133">Transmembrane helix</keyword>
<dbReference type="GO" id="GO:0016020">
    <property type="term" value="C:membrane"/>
    <property type="evidence" value="ECO:0007669"/>
    <property type="project" value="UniProtKB-SubCell"/>
</dbReference>
<evidence type="ECO:0000256" key="2">
    <source>
        <dbReference type="ARBA" id="ARBA00022536"/>
    </source>
</evidence>
<feature type="domain" description="G-protein coupled receptors family 1 profile" evidence="12">
    <location>
        <begin position="794"/>
        <end position="1053"/>
    </location>
</feature>
<sequence length="1083" mass="126425">MFYMKYLFGLILLNFIFASPQINLHYTDWINESESNYVLPHNCLRVAVAIDEKSTYREITSYCMDELPTNFHIEKHNSFLKFTFGELSKRNITSQQLYLWSTPIDIIERYQFYLNQLSTLNDKSLETQVFYNCTFPRFGPMCQYEMNYYNESQISLYDIIYDYYNRYLSNSTFLTCYIHLQCIRGPSPLCINWREICDGRVNCIDGKFDEEHCWQLEINECTDNEYRCTNGQYIPKSFFRDNRDIPDCIDTSDEYGIEDGIDTENNNVFLGKTNTILSKSTILETPQKHQHKCHRGLDLRVWLNDEKNLTTNTCLCPPSYYGDQCQYENQRVSLTIKFQALSDSWSTLFAIIISLIDDSEERIIHSYEQFTYLSSRDCKIKFNIYLLYLTRPKDLTKNYQIHIDIYEKMSLIYRGSLLYPIKFSFLPVQRLAYIAVIPRHNEKLQSCSNSHCIHGKCISGRYCAIPYTCTCSSDSICIGISAYNRSICICPINKFGYQCLIATTICQMNNNLTCQHGGQCIPVDEYMSSSNKKFSCICPKGYSGDRCEVVDNKIILTFEDDIVLSQSIFIHFIKVIDTIDPIRTTTLRTILLTQNSLTIFWSQPFHLVFIEFYGKIYYLAIIQKIHQQSTTIVNKIKLSDRCPHISELFNETFVQLNLIYRIKYYHLPCQQNSSKLLCFYDDTHICLCYNHKKQRVANCFKFNHNMKLDCLGQSVCENDGQCFQDTEDCPARSICICRPCFFGVRCQFSSNRFGLSLDAILGYHIQPNISFLNQLTIVKISLVLTTIFLIAGFINGVLSSITFNNKKICEVGCGLYLLDSSITTLLTTILFGLKFLILLLAQMTIITNRLFLQIQCLSLDCLLRICLNMDQWLNACVAIERVVTIIKATNFHKKKSKQIAKIVIVILVIFTICTDIYDPFYRYLIDEDNEDEKRIWCIATYPSSLQTFSSIMHTFHFLAPFIINLISAIILITKRSRQQSNVRIHENYKEILKQQIQQYKHLFTTPVLLVLLGLPHLIILFVSKCMKSTNDAWLFLVGYFISFIPPMLTFVVFMLPSEFYREQFHKTIVNYRIALKQRLNYMI</sequence>
<protein>
    <recommendedName>
        <fullName evidence="15">EGF-like domain-containing protein</fullName>
    </recommendedName>
</protein>
<dbReference type="PROSITE" id="PS01186">
    <property type="entry name" value="EGF_2"/>
    <property type="match status" value="1"/>
</dbReference>
<feature type="domain" description="EGF-like" evidence="11">
    <location>
        <begin position="502"/>
        <end position="548"/>
    </location>
</feature>
<dbReference type="PROSITE" id="PS50026">
    <property type="entry name" value="EGF_3"/>
    <property type="match status" value="1"/>
</dbReference>
<dbReference type="InterPro" id="IPR036055">
    <property type="entry name" value="LDL_receptor-like_sf"/>
</dbReference>
<feature type="signal peptide" evidence="10">
    <location>
        <begin position="1"/>
        <end position="18"/>
    </location>
</feature>
<evidence type="ECO:0000259" key="11">
    <source>
        <dbReference type="PROSITE" id="PS50026"/>
    </source>
</evidence>
<comment type="caution">
    <text evidence="8">Lacks conserved residue(s) required for the propagation of feature annotation.</text>
</comment>
<feature type="transmembrane region" description="Helical" evidence="9">
    <location>
        <begin position="780"/>
        <end position="801"/>
    </location>
</feature>
<dbReference type="InterPro" id="IPR000276">
    <property type="entry name" value="GPCR_Rhodpsn"/>
</dbReference>
<gene>
    <name evidence="13" type="ORF">OTI717_LOCUS31269</name>
</gene>
<feature type="transmembrane region" description="Helical" evidence="9">
    <location>
        <begin position="899"/>
        <end position="917"/>
    </location>
</feature>
<evidence type="ECO:0000259" key="12">
    <source>
        <dbReference type="PROSITE" id="PS50262"/>
    </source>
</evidence>
<evidence type="ECO:0000313" key="13">
    <source>
        <dbReference type="EMBL" id="CAF4043755.1"/>
    </source>
</evidence>